<dbReference type="InterPro" id="IPR052915">
    <property type="entry name" value="RtcB-like"/>
</dbReference>
<organism evidence="12 13">
    <name type="scientific">Bacteroides salyersiae</name>
    <dbReference type="NCBI Taxonomy" id="291644"/>
    <lineage>
        <taxon>Bacteria</taxon>
        <taxon>Pseudomonadati</taxon>
        <taxon>Bacteroidota</taxon>
        <taxon>Bacteroidia</taxon>
        <taxon>Bacteroidales</taxon>
        <taxon>Bacteroidaceae</taxon>
        <taxon>Bacteroides</taxon>
    </lineage>
</organism>
<evidence type="ECO:0000256" key="4">
    <source>
        <dbReference type="ARBA" id="ARBA00022741"/>
    </source>
</evidence>
<dbReference type="Gene3D" id="3.90.1860.10">
    <property type="entry name" value="tRNA-splicing ligase RtcB"/>
    <property type="match status" value="1"/>
</dbReference>
<evidence type="ECO:0000256" key="7">
    <source>
        <dbReference type="ARBA" id="ARBA00023211"/>
    </source>
</evidence>
<dbReference type="PANTHER" id="PTHR43749">
    <property type="entry name" value="RNA-SPLICING LIGASE RTCB"/>
    <property type="match status" value="1"/>
</dbReference>
<dbReference type="GO" id="GO:0006281">
    <property type="term" value="P:DNA repair"/>
    <property type="evidence" value="ECO:0007669"/>
    <property type="project" value="TreeGrafter"/>
</dbReference>
<protein>
    <recommendedName>
        <fullName evidence="1">3'-phosphate/5'-hydroxy nucleic acid ligase</fullName>
        <ecNumber evidence="1">6.5.1.8</ecNumber>
    </recommendedName>
</protein>
<feature type="binding site" evidence="11">
    <location>
        <position position="225"/>
    </location>
    <ligand>
        <name>Mn(2+)</name>
        <dbReference type="ChEBI" id="CHEBI:29035"/>
        <label>1</label>
    </ligand>
</feature>
<feature type="binding site" evidence="11">
    <location>
        <position position="146"/>
    </location>
    <ligand>
        <name>Mn(2+)</name>
        <dbReference type="ChEBI" id="CHEBI:29035"/>
        <label>1</label>
    </ligand>
</feature>
<dbReference type="InterPro" id="IPR036025">
    <property type="entry name" value="RtcB-like_sf"/>
</dbReference>
<evidence type="ECO:0000256" key="6">
    <source>
        <dbReference type="ARBA" id="ARBA00023134"/>
    </source>
</evidence>
<feature type="binding site" evidence="11">
    <location>
        <position position="253"/>
    </location>
    <ligand>
        <name>Mn(2+)</name>
        <dbReference type="ChEBI" id="CHEBI:29035"/>
        <label>2</label>
    </ligand>
</feature>
<proteinExistence type="predicted"/>
<dbReference type="InterPro" id="IPR001233">
    <property type="entry name" value="RtcB"/>
</dbReference>
<sequence length="465" mass="51361">MGIRLKDLSKLGYTDNVARSLAVAVVSKYCKHESKEEILAQLADVLDNPENYKNSDVWGKLAERFSPTITERNFQVYELKELPLGYKIYGNKFIETTAKQQMELAMRLPVTLTGALMPDAHAGYGLPIGGGLAVDNAVIPYAVGMDIGCRMSLTVFDAKPDFLRRYAHQAKIALKEYTHFGMDGGLEFIQEHEVLDREEFRLTPLLQKLHGKAVRQLGTSGQGNHFVNFGELELQEKNALQLPAGNYVALLSHSGSRGLGAAIAQHYSFLARESCKLPREAQHFAWLDLRSEEGQTYWMSMNLAGDYAQACHERIHINLAKALGLTPLSNVSNHHNFAWREEITPGQFAIVHRKGATPAGKGQPGLIPGSMATPGYLVCGKGVSESLCSASHGAGRAMSRQQAQNTFTQSALKKYLTQAGVTLIGGSVEEMPLAYKDIERVMRAQSDLVEIQGRFLPRIVRMNKE</sequence>
<dbReference type="GO" id="GO:0005525">
    <property type="term" value="F:GTP binding"/>
    <property type="evidence" value="ECO:0007669"/>
    <property type="project" value="UniProtKB-KW"/>
</dbReference>
<dbReference type="PANTHER" id="PTHR43749:SF2">
    <property type="entry name" value="RNA-SPLICING LIGASE RTCB"/>
    <property type="match status" value="1"/>
</dbReference>
<keyword evidence="3 11" id="KW-0479">Metal-binding</keyword>
<dbReference type="GO" id="GO:0003909">
    <property type="term" value="F:DNA ligase activity"/>
    <property type="evidence" value="ECO:0007669"/>
    <property type="project" value="TreeGrafter"/>
</dbReference>
<keyword evidence="5" id="KW-0692">RNA repair</keyword>
<feature type="binding site" evidence="10">
    <location>
        <begin position="335"/>
        <end position="336"/>
    </location>
    <ligand>
        <name>GMP</name>
        <dbReference type="ChEBI" id="CHEBI:58115"/>
    </ligand>
</feature>
<feature type="binding site" evidence="10">
    <location>
        <begin position="392"/>
        <end position="395"/>
    </location>
    <ligand>
        <name>GMP</name>
        <dbReference type="ChEBI" id="CHEBI:58115"/>
    </ligand>
</feature>
<dbReference type="Pfam" id="PF01139">
    <property type="entry name" value="RtcB"/>
    <property type="match status" value="1"/>
</dbReference>
<dbReference type="Proteomes" id="UP000422221">
    <property type="component" value="Unassembled WGS sequence"/>
</dbReference>
<evidence type="ECO:0000313" key="13">
    <source>
        <dbReference type="Proteomes" id="UP000422221"/>
    </source>
</evidence>
<dbReference type="AlphaFoldDB" id="A0A7J4XKL4"/>
<evidence type="ECO:0000256" key="1">
    <source>
        <dbReference type="ARBA" id="ARBA00012726"/>
    </source>
</evidence>
<dbReference type="GO" id="GO:0006396">
    <property type="term" value="P:RNA processing"/>
    <property type="evidence" value="ECO:0007669"/>
    <property type="project" value="InterPro"/>
</dbReference>
<dbReference type="GO" id="GO:0170057">
    <property type="term" value="F:RNA ligase (GTP) activity"/>
    <property type="evidence" value="ECO:0007669"/>
    <property type="project" value="UniProtKB-EC"/>
</dbReference>
<dbReference type="RefSeq" id="WP_130058936.1">
    <property type="nucleotide sequence ID" value="NZ_JADNPJ010000036.1"/>
</dbReference>
<dbReference type="EC" id="6.5.1.8" evidence="1"/>
<evidence type="ECO:0000256" key="5">
    <source>
        <dbReference type="ARBA" id="ARBA00022800"/>
    </source>
</evidence>
<feature type="active site" description="GMP-histidine intermediate" evidence="9">
    <location>
        <position position="392"/>
    </location>
</feature>
<evidence type="ECO:0000256" key="9">
    <source>
        <dbReference type="PIRSR" id="PIRSR601233-1"/>
    </source>
</evidence>
<name>A0A7J4XKL4_9BACE</name>
<evidence type="ECO:0000256" key="10">
    <source>
        <dbReference type="PIRSR" id="PIRSR601233-2"/>
    </source>
</evidence>
<comment type="catalytic activity">
    <reaction evidence="8">
        <text>a 3'-end 3'-phospho-ribonucleotide-RNA + a 5'-end dephospho-ribonucleoside-RNA + GTP = a ribonucleotidyl-ribonucleotide-RNA + GMP + diphosphate</text>
        <dbReference type="Rhea" id="RHEA:68076"/>
        <dbReference type="Rhea" id="RHEA-COMP:10463"/>
        <dbReference type="Rhea" id="RHEA-COMP:13936"/>
        <dbReference type="Rhea" id="RHEA-COMP:17355"/>
        <dbReference type="ChEBI" id="CHEBI:33019"/>
        <dbReference type="ChEBI" id="CHEBI:37565"/>
        <dbReference type="ChEBI" id="CHEBI:58115"/>
        <dbReference type="ChEBI" id="CHEBI:83062"/>
        <dbReference type="ChEBI" id="CHEBI:138284"/>
        <dbReference type="ChEBI" id="CHEBI:173118"/>
        <dbReference type="EC" id="6.5.1.8"/>
    </reaction>
</comment>
<evidence type="ECO:0000256" key="2">
    <source>
        <dbReference type="ARBA" id="ARBA00022598"/>
    </source>
</evidence>
<keyword evidence="2" id="KW-0436">Ligase</keyword>
<evidence type="ECO:0000256" key="3">
    <source>
        <dbReference type="ARBA" id="ARBA00022723"/>
    </source>
</evidence>
<feature type="binding site" evidence="11">
    <location>
        <position position="335"/>
    </location>
    <ligand>
        <name>Mn(2+)</name>
        <dbReference type="ChEBI" id="CHEBI:29035"/>
        <label>2</label>
    </ligand>
</feature>
<accession>A0A7J4XKL4</accession>
<dbReference type="GO" id="GO:0042245">
    <property type="term" value="P:RNA repair"/>
    <property type="evidence" value="ECO:0007669"/>
    <property type="project" value="UniProtKB-KW"/>
</dbReference>
<keyword evidence="7 11" id="KW-0464">Manganese</keyword>
<keyword evidence="6 10" id="KW-0342">GTP-binding</keyword>
<evidence type="ECO:0000313" key="12">
    <source>
        <dbReference type="EMBL" id="KAA3766744.1"/>
    </source>
</evidence>
<dbReference type="SUPFAM" id="SSF103365">
    <property type="entry name" value="Hypothetical protein PH1602"/>
    <property type="match status" value="1"/>
</dbReference>
<feature type="binding site" evidence="10">
    <location>
        <begin position="368"/>
        <end position="371"/>
    </location>
    <ligand>
        <name>GMP</name>
        <dbReference type="ChEBI" id="CHEBI:58115"/>
    </ligand>
</feature>
<comment type="caution">
    <text evidence="12">The sequence shown here is derived from an EMBL/GenBank/DDBJ whole genome shotgun (WGS) entry which is preliminary data.</text>
</comment>
<reference evidence="12 13" key="1">
    <citation type="journal article" date="2019" name="Nat. Med.">
        <title>A library of human gut bacterial isolates paired with longitudinal multiomics data enables mechanistic microbiome research.</title>
        <authorList>
            <person name="Poyet M."/>
            <person name="Groussin M."/>
            <person name="Gibbons S.M."/>
            <person name="Avila-Pacheco J."/>
            <person name="Jiang X."/>
            <person name="Kearney S.M."/>
            <person name="Perrotta A.R."/>
            <person name="Berdy B."/>
            <person name="Zhao S."/>
            <person name="Lieberman T.D."/>
            <person name="Swanson P.K."/>
            <person name="Smith M."/>
            <person name="Roesemann S."/>
            <person name="Alexander J.E."/>
            <person name="Rich S.A."/>
            <person name="Livny J."/>
            <person name="Vlamakis H."/>
            <person name="Clish C."/>
            <person name="Bullock K."/>
            <person name="Deik A."/>
            <person name="Scott J."/>
            <person name="Pierce K.A."/>
            <person name="Xavier R.J."/>
            <person name="Alm E.J."/>
        </authorList>
    </citation>
    <scope>NUCLEOTIDE SEQUENCE [LARGE SCALE GENOMIC DNA]</scope>
    <source>
        <strain evidence="12 13">BIOML-A10</strain>
    </source>
</reference>
<dbReference type="EMBL" id="VWMK01000006">
    <property type="protein sequence ID" value="KAA3766744.1"/>
    <property type="molecule type" value="Genomic_DNA"/>
</dbReference>
<keyword evidence="4 10" id="KW-0547">Nucleotide-binding</keyword>
<gene>
    <name evidence="12" type="ORF">F3F73_07670</name>
</gene>
<comment type="cofactor">
    <cofactor evidence="11">
        <name>Mn(2+)</name>
        <dbReference type="ChEBI" id="CHEBI:29035"/>
    </cofactor>
    <text evidence="11">Binds 2 manganese ions per subunit.</text>
</comment>
<dbReference type="GO" id="GO:0030145">
    <property type="term" value="F:manganese ion binding"/>
    <property type="evidence" value="ECO:0007669"/>
    <property type="project" value="TreeGrafter"/>
</dbReference>
<evidence type="ECO:0000256" key="8">
    <source>
        <dbReference type="ARBA" id="ARBA00047746"/>
    </source>
</evidence>
<evidence type="ECO:0000256" key="11">
    <source>
        <dbReference type="PIRSR" id="PIRSR601233-3"/>
    </source>
</evidence>